<evidence type="ECO:0008006" key="3">
    <source>
        <dbReference type="Google" id="ProtNLM"/>
    </source>
</evidence>
<accession>A0A1X7T8M8</accession>
<sequence length="82" mass="9975">MYLFFFLFCLISPFCHYKANRAIKKEEENHTLTVMGTFLSLIKSFVIKFYFLIYCNSSLNIIKIISHHRYVRIGMYTCYEYF</sequence>
<name>A0A1X7T8M8_AMPQE</name>
<dbReference type="AlphaFoldDB" id="A0A1X7T8M8"/>
<dbReference type="EnsemblMetazoa" id="Aqu2.1.10760_001">
    <property type="protein sequence ID" value="Aqu2.1.10760_001"/>
    <property type="gene ID" value="Aqu2.1.10760"/>
</dbReference>
<organism evidence="2">
    <name type="scientific">Amphimedon queenslandica</name>
    <name type="common">Sponge</name>
    <dbReference type="NCBI Taxonomy" id="400682"/>
    <lineage>
        <taxon>Eukaryota</taxon>
        <taxon>Metazoa</taxon>
        <taxon>Porifera</taxon>
        <taxon>Demospongiae</taxon>
        <taxon>Heteroscleromorpha</taxon>
        <taxon>Haplosclerida</taxon>
        <taxon>Niphatidae</taxon>
        <taxon>Amphimedon</taxon>
    </lineage>
</organism>
<evidence type="ECO:0000313" key="2">
    <source>
        <dbReference type="EnsemblMetazoa" id="Aqu2.1.10760_001"/>
    </source>
</evidence>
<dbReference type="InParanoid" id="A0A1X7T8M8"/>
<evidence type="ECO:0000256" key="1">
    <source>
        <dbReference type="SAM" id="SignalP"/>
    </source>
</evidence>
<feature type="signal peptide" evidence="1">
    <location>
        <begin position="1"/>
        <end position="17"/>
    </location>
</feature>
<reference evidence="2" key="1">
    <citation type="submission" date="2017-05" db="UniProtKB">
        <authorList>
            <consortium name="EnsemblMetazoa"/>
        </authorList>
    </citation>
    <scope>IDENTIFICATION</scope>
</reference>
<protein>
    <recommendedName>
        <fullName evidence="3">Secreted protein</fullName>
    </recommendedName>
</protein>
<feature type="chain" id="PRO_5010864131" description="Secreted protein" evidence="1">
    <location>
        <begin position="18"/>
        <end position="82"/>
    </location>
</feature>
<keyword evidence="1" id="KW-0732">Signal</keyword>
<proteinExistence type="predicted"/>